<dbReference type="InterPro" id="IPR028082">
    <property type="entry name" value="Peripla_BP_I"/>
</dbReference>
<keyword evidence="2" id="KW-0238">DNA-binding</keyword>
<organism evidence="5 6">
    <name type="scientific">Actinomyces glycerinitolerans</name>
    <dbReference type="NCBI Taxonomy" id="1892869"/>
    <lineage>
        <taxon>Bacteria</taxon>
        <taxon>Bacillati</taxon>
        <taxon>Actinomycetota</taxon>
        <taxon>Actinomycetes</taxon>
        <taxon>Actinomycetales</taxon>
        <taxon>Actinomycetaceae</taxon>
        <taxon>Actinomyces</taxon>
    </lineage>
</organism>
<dbReference type="Gene3D" id="1.10.260.40">
    <property type="entry name" value="lambda repressor-like DNA-binding domains"/>
    <property type="match status" value="1"/>
</dbReference>
<keyword evidence="6" id="KW-1185">Reference proteome</keyword>
<dbReference type="Pfam" id="PF13377">
    <property type="entry name" value="Peripla_BP_3"/>
    <property type="match status" value="1"/>
</dbReference>
<evidence type="ECO:0000313" key="5">
    <source>
        <dbReference type="EMBL" id="SHE24412.1"/>
    </source>
</evidence>
<dbReference type="RefSeq" id="WP_083565354.1">
    <property type="nucleotide sequence ID" value="NZ_FQTT01000001.1"/>
</dbReference>
<keyword evidence="1" id="KW-0805">Transcription regulation</keyword>
<feature type="domain" description="HTH lacI-type" evidence="4">
    <location>
        <begin position="9"/>
        <end position="62"/>
    </location>
</feature>
<proteinExistence type="predicted"/>
<dbReference type="EMBL" id="FQTT01000001">
    <property type="protein sequence ID" value="SHE24412.1"/>
    <property type="molecule type" value="Genomic_DNA"/>
</dbReference>
<evidence type="ECO:0000313" key="6">
    <source>
        <dbReference type="Proteomes" id="UP000184291"/>
    </source>
</evidence>
<dbReference type="InterPro" id="IPR046335">
    <property type="entry name" value="LacI/GalR-like_sensor"/>
</dbReference>
<dbReference type="Gene3D" id="3.40.50.2300">
    <property type="match status" value="2"/>
</dbReference>
<gene>
    <name evidence="5" type="ORF">ACGLYG10_0613</name>
</gene>
<sequence>MARVEGRRPSMVDVGRAAGVSAQTVSRYFNGGYVSADASARVEAAVNALGYVRNRIPLQMKARHTNLIGLVLLGPLNYGNSGIMGGLTRAAREAGQAVMISHMERDPATSAESWAALLTEVDTLLSMRVDALIVGSPYDSIKRIIDYVDGAVPLVTLAELPDKAVDAVGPYSYEASCAVMRHLIALGHRRILHISGPSDRAQAVARRRAYEAEMTAAGLEGLPVLESREWNAASGAECAGRVEAGSFSAVFAGSDTIALGFISALRQRGLIAPRDYAIAGFDDMPDAQFMDPPLTTARIDFERIGEVALRRAVADVTGVSYDDDAPRPELVVRASTAGYLGALG</sequence>
<dbReference type="Pfam" id="PF00356">
    <property type="entry name" value="LacI"/>
    <property type="match status" value="1"/>
</dbReference>
<reference evidence="6" key="1">
    <citation type="submission" date="2016-09" db="EMBL/GenBank/DDBJ databases">
        <authorList>
            <person name="Strepis N."/>
        </authorList>
    </citation>
    <scope>NUCLEOTIDE SEQUENCE [LARGE SCALE GENOMIC DNA]</scope>
</reference>
<evidence type="ECO:0000259" key="4">
    <source>
        <dbReference type="PROSITE" id="PS50932"/>
    </source>
</evidence>
<evidence type="ECO:0000256" key="3">
    <source>
        <dbReference type="ARBA" id="ARBA00023163"/>
    </source>
</evidence>
<dbReference type="CDD" id="cd01392">
    <property type="entry name" value="HTH_LacI"/>
    <property type="match status" value="1"/>
</dbReference>
<dbReference type="Proteomes" id="UP000184291">
    <property type="component" value="Unassembled WGS sequence"/>
</dbReference>
<dbReference type="InterPro" id="IPR000843">
    <property type="entry name" value="HTH_LacI"/>
</dbReference>
<dbReference type="SUPFAM" id="SSF47413">
    <property type="entry name" value="lambda repressor-like DNA-binding domains"/>
    <property type="match status" value="1"/>
</dbReference>
<evidence type="ECO:0000256" key="1">
    <source>
        <dbReference type="ARBA" id="ARBA00023015"/>
    </source>
</evidence>
<keyword evidence="3" id="KW-0804">Transcription</keyword>
<dbReference type="InterPro" id="IPR010982">
    <property type="entry name" value="Lambda_DNA-bd_dom_sf"/>
</dbReference>
<name>A0A1M4RWS0_9ACTO</name>
<protein>
    <recommendedName>
        <fullName evidence="4">HTH lacI-type domain-containing protein</fullName>
    </recommendedName>
</protein>
<dbReference type="AlphaFoldDB" id="A0A1M4RWS0"/>
<dbReference type="GO" id="GO:0000976">
    <property type="term" value="F:transcription cis-regulatory region binding"/>
    <property type="evidence" value="ECO:0007669"/>
    <property type="project" value="TreeGrafter"/>
</dbReference>
<dbReference type="PANTHER" id="PTHR30146:SF109">
    <property type="entry name" value="HTH-TYPE TRANSCRIPTIONAL REGULATOR GALS"/>
    <property type="match status" value="1"/>
</dbReference>
<dbReference type="STRING" id="1892869.ACGLYG10_0613"/>
<dbReference type="PANTHER" id="PTHR30146">
    <property type="entry name" value="LACI-RELATED TRANSCRIPTIONAL REPRESSOR"/>
    <property type="match status" value="1"/>
</dbReference>
<evidence type="ECO:0000256" key="2">
    <source>
        <dbReference type="ARBA" id="ARBA00023125"/>
    </source>
</evidence>
<dbReference type="PROSITE" id="PS50932">
    <property type="entry name" value="HTH_LACI_2"/>
    <property type="match status" value="1"/>
</dbReference>
<accession>A0A1M4RWS0</accession>
<dbReference type="SUPFAM" id="SSF53822">
    <property type="entry name" value="Periplasmic binding protein-like I"/>
    <property type="match status" value="1"/>
</dbReference>
<dbReference type="GO" id="GO:0003700">
    <property type="term" value="F:DNA-binding transcription factor activity"/>
    <property type="evidence" value="ECO:0007669"/>
    <property type="project" value="TreeGrafter"/>
</dbReference>
<dbReference type="SMART" id="SM00354">
    <property type="entry name" value="HTH_LACI"/>
    <property type="match status" value="1"/>
</dbReference>
<dbReference type="OrthoDB" id="9785139at2"/>